<evidence type="ECO:0000313" key="3">
    <source>
        <dbReference type="Proteomes" id="UP001306508"/>
    </source>
</evidence>
<comment type="caution">
    <text evidence="2">The sequence shown here is derived from an EMBL/GenBank/DDBJ whole genome shotgun (WGS) entry which is preliminary data.</text>
</comment>
<dbReference type="Proteomes" id="UP001306508">
    <property type="component" value="Unassembled WGS sequence"/>
</dbReference>
<keyword evidence="1" id="KW-0472">Membrane</keyword>
<evidence type="ECO:0000256" key="1">
    <source>
        <dbReference type="SAM" id="Phobius"/>
    </source>
</evidence>
<sequence>MSTYVNDGLDGVDDFTIPHDEEDLLENSFEQAHAVNNQVLSTNGTTTVNRSGLNPGLLNYYSQYFHSTEFLLRVRLTILNKDLNEIEDFYGFTWLVMSCALMKMVTKTFFELIAVQLIQGIQMEHDSNKDINLMFHTLWIFILFDMLGSFLMSYKLKSNGPIKYVSVLSIIGYSNVNWLVLFPIVDFINYLLPNGTSFIIRNVL</sequence>
<reference evidence="3" key="1">
    <citation type="submission" date="2023-07" db="EMBL/GenBank/DDBJ databases">
        <title>A draft genome of Kazachstania heterogenica Y-27499.</title>
        <authorList>
            <person name="Donic C."/>
            <person name="Kralova J.S."/>
            <person name="Fidel L."/>
            <person name="Ben-Dor S."/>
            <person name="Jung S."/>
        </authorList>
    </citation>
    <scope>NUCLEOTIDE SEQUENCE [LARGE SCALE GENOMIC DNA]</scope>
    <source>
        <strain evidence="3">Y27499</strain>
    </source>
</reference>
<dbReference type="AlphaFoldDB" id="A0AAN7WIU8"/>
<name>A0AAN7WIU8_9SACH</name>
<gene>
    <name evidence="2" type="ORF">RI543_005036</name>
</gene>
<protein>
    <submittedName>
        <fullName evidence="2">Uncharacterized protein</fullName>
    </submittedName>
</protein>
<evidence type="ECO:0000313" key="2">
    <source>
        <dbReference type="EMBL" id="KAK5773725.1"/>
    </source>
</evidence>
<keyword evidence="3" id="KW-1185">Reference proteome</keyword>
<accession>A0AAN7WIU8</accession>
<feature type="transmembrane region" description="Helical" evidence="1">
    <location>
        <begin position="164"/>
        <end position="192"/>
    </location>
</feature>
<proteinExistence type="predicted"/>
<keyword evidence="1" id="KW-0812">Transmembrane</keyword>
<keyword evidence="1" id="KW-1133">Transmembrane helix</keyword>
<feature type="transmembrane region" description="Helical" evidence="1">
    <location>
        <begin position="131"/>
        <end position="152"/>
    </location>
</feature>
<dbReference type="EMBL" id="JAWIZZ010000071">
    <property type="protein sequence ID" value="KAK5773725.1"/>
    <property type="molecule type" value="Genomic_DNA"/>
</dbReference>
<organism evidence="2 3">
    <name type="scientific">Arxiozyma heterogenica</name>
    <dbReference type="NCBI Taxonomy" id="278026"/>
    <lineage>
        <taxon>Eukaryota</taxon>
        <taxon>Fungi</taxon>
        <taxon>Dikarya</taxon>
        <taxon>Ascomycota</taxon>
        <taxon>Saccharomycotina</taxon>
        <taxon>Saccharomycetes</taxon>
        <taxon>Saccharomycetales</taxon>
        <taxon>Saccharomycetaceae</taxon>
        <taxon>Arxiozyma</taxon>
    </lineage>
</organism>